<evidence type="ECO:0000256" key="1">
    <source>
        <dbReference type="ARBA" id="ARBA00004141"/>
    </source>
</evidence>
<keyword evidence="7" id="KW-1185">Reference proteome</keyword>
<feature type="transmembrane region" description="Helical" evidence="5">
    <location>
        <begin position="133"/>
        <end position="150"/>
    </location>
</feature>
<feature type="transmembrane region" description="Helical" evidence="5">
    <location>
        <begin position="107"/>
        <end position="126"/>
    </location>
</feature>
<evidence type="ECO:0000313" key="7">
    <source>
        <dbReference type="Proteomes" id="UP001610446"/>
    </source>
</evidence>
<accession>A0ABR4INK7</accession>
<feature type="transmembrane region" description="Helical" evidence="5">
    <location>
        <begin position="453"/>
        <end position="476"/>
    </location>
</feature>
<feature type="transmembrane region" description="Helical" evidence="5">
    <location>
        <begin position="394"/>
        <end position="413"/>
    </location>
</feature>
<dbReference type="PANTHER" id="PTHR23502:SF50">
    <property type="entry name" value="TRANSPORTER, PUTATIVE (AFU_ORTHOLOGUE AFUA_5G00430)-RELATED"/>
    <property type="match status" value="1"/>
</dbReference>
<evidence type="ECO:0000256" key="5">
    <source>
        <dbReference type="SAM" id="Phobius"/>
    </source>
</evidence>
<sequence>MSSHRAHSFERDSQDQFPPGTVLLSDLQAQAASGGIILNPTPTTDPNEPLVRGHSILNWPRFRKALNYGIACLYVLITFVYLDIMPIGFSAYIQQLGFTFDQLNNALATQFAGLATGCILFIPFVHRYGRRPVYLLSILVQLGSGVWNGYVESSGELIACNLLSGLGGAISETIVQITIADLFFVHQRGTLNGLFLLMQGSNLGWRWMWWITAILTGANLAITLGLLEETKYVPVFSGQVTNAAVPQEPTELINSNKMAQVSKSIDENAAIDSDIRLPPRKSYFERIALVTRTHEPIRHHFYQPLLTLITIPAVGYVAVTYGFLLANIAVINNTGAYYLIIPPYNFQPSSVGLFSLASFVGSALGSGSGGYTNDRISVLLAKRNNGIHESETRLYTTFPAAVVCVSGLLMYGLGLSYKKPWPVLAVGQALYAFGFSIIGDAALTYLTDSYVDIIGDCLVAVTFCRNALSIVILFSLNPWIELNGLRNVFIVLASLTTFVLLLSVPMVIWGKRFRVRACDRYRLLARKQPFTRGT</sequence>
<evidence type="ECO:0000256" key="4">
    <source>
        <dbReference type="ARBA" id="ARBA00023136"/>
    </source>
</evidence>
<dbReference type="InterPro" id="IPR036259">
    <property type="entry name" value="MFS_trans_sf"/>
</dbReference>
<feature type="transmembrane region" description="Helical" evidence="5">
    <location>
        <begin position="65"/>
        <end position="87"/>
    </location>
</feature>
<feature type="transmembrane region" description="Helical" evidence="5">
    <location>
        <begin position="351"/>
        <end position="373"/>
    </location>
</feature>
<dbReference type="PANTHER" id="PTHR23502">
    <property type="entry name" value="MAJOR FACILITATOR SUPERFAMILY"/>
    <property type="match status" value="1"/>
</dbReference>
<gene>
    <name evidence="6" type="ORF">BJY01DRAFT_240675</name>
</gene>
<evidence type="ECO:0000313" key="6">
    <source>
        <dbReference type="EMBL" id="KAL2829356.1"/>
    </source>
</evidence>
<evidence type="ECO:0000256" key="3">
    <source>
        <dbReference type="ARBA" id="ARBA00022989"/>
    </source>
</evidence>
<dbReference type="Proteomes" id="UP001610446">
    <property type="component" value="Unassembled WGS sequence"/>
</dbReference>
<feature type="transmembrane region" description="Helical" evidence="5">
    <location>
        <begin position="488"/>
        <end position="510"/>
    </location>
</feature>
<keyword evidence="2 5" id="KW-0812">Transmembrane</keyword>
<dbReference type="Gene3D" id="1.20.1250.20">
    <property type="entry name" value="MFS general substrate transporter like domains"/>
    <property type="match status" value="1"/>
</dbReference>
<feature type="transmembrane region" description="Helical" evidence="5">
    <location>
        <begin position="425"/>
        <end position="446"/>
    </location>
</feature>
<dbReference type="Pfam" id="PF07690">
    <property type="entry name" value="MFS_1"/>
    <property type="match status" value="1"/>
</dbReference>
<keyword evidence="4 5" id="KW-0472">Membrane</keyword>
<reference evidence="6 7" key="1">
    <citation type="submission" date="2024-07" db="EMBL/GenBank/DDBJ databases">
        <title>Section-level genome sequencing and comparative genomics of Aspergillus sections Usti and Cavernicolus.</title>
        <authorList>
            <consortium name="Lawrence Berkeley National Laboratory"/>
            <person name="Nybo J.L."/>
            <person name="Vesth T.C."/>
            <person name="Theobald S."/>
            <person name="Frisvad J.C."/>
            <person name="Larsen T.O."/>
            <person name="Kjaerboelling I."/>
            <person name="Rothschild-Mancinelli K."/>
            <person name="Lyhne E.K."/>
            <person name="Kogle M.E."/>
            <person name="Barry K."/>
            <person name="Clum A."/>
            <person name="Na H."/>
            <person name="Ledsgaard L."/>
            <person name="Lin J."/>
            <person name="Lipzen A."/>
            <person name="Kuo A."/>
            <person name="Riley R."/>
            <person name="Mondo S."/>
            <person name="Labutti K."/>
            <person name="Haridas S."/>
            <person name="Pangalinan J."/>
            <person name="Salamov A.A."/>
            <person name="Simmons B.A."/>
            <person name="Magnuson J.K."/>
            <person name="Chen J."/>
            <person name="Drula E."/>
            <person name="Henrissat B."/>
            <person name="Wiebenga A."/>
            <person name="Lubbers R.J."/>
            <person name="Gomes A.C."/>
            <person name="Makela M.R."/>
            <person name="Stajich J."/>
            <person name="Grigoriev I.V."/>
            <person name="Mortensen U.H."/>
            <person name="De Vries R.P."/>
            <person name="Baker S.E."/>
            <person name="Andersen M.R."/>
        </authorList>
    </citation>
    <scope>NUCLEOTIDE SEQUENCE [LARGE SCALE GENOMIC DNA]</scope>
    <source>
        <strain evidence="6 7">CBS 123904</strain>
    </source>
</reference>
<dbReference type="EMBL" id="JBFXLU010000334">
    <property type="protein sequence ID" value="KAL2829356.1"/>
    <property type="molecule type" value="Genomic_DNA"/>
</dbReference>
<dbReference type="SUPFAM" id="SSF103473">
    <property type="entry name" value="MFS general substrate transporter"/>
    <property type="match status" value="1"/>
</dbReference>
<feature type="transmembrane region" description="Helical" evidence="5">
    <location>
        <begin position="207"/>
        <end position="227"/>
    </location>
</feature>
<protein>
    <submittedName>
        <fullName evidence="6">MFS general substrate transporter</fullName>
    </submittedName>
</protein>
<organism evidence="6 7">
    <name type="scientific">Aspergillus pseudoustus</name>
    <dbReference type="NCBI Taxonomy" id="1810923"/>
    <lineage>
        <taxon>Eukaryota</taxon>
        <taxon>Fungi</taxon>
        <taxon>Dikarya</taxon>
        <taxon>Ascomycota</taxon>
        <taxon>Pezizomycotina</taxon>
        <taxon>Eurotiomycetes</taxon>
        <taxon>Eurotiomycetidae</taxon>
        <taxon>Eurotiales</taxon>
        <taxon>Aspergillaceae</taxon>
        <taxon>Aspergillus</taxon>
        <taxon>Aspergillus subgen. Nidulantes</taxon>
    </lineage>
</organism>
<evidence type="ECO:0000256" key="2">
    <source>
        <dbReference type="ARBA" id="ARBA00022692"/>
    </source>
</evidence>
<dbReference type="InterPro" id="IPR011701">
    <property type="entry name" value="MFS"/>
</dbReference>
<feature type="transmembrane region" description="Helical" evidence="5">
    <location>
        <begin position="305"/>
        <end position="331"/>
    </location>
</feature>
<proteinExistence type="predicted"/>
<name>A0ABR4INK7_9EURO</name>
<keyword evidence="3 5" id="KW-1133">Transmembrane helix</keyword>
<comment type="caution">
    <text evidence="6">The sequence shown here is derived from an EMBL/GenBank/DDBJ whole genome shotgun (WGS) entry which is preliminary data.</text>
</comment>
<comment type="subcellular location">
    <subcellularLocation>
        <location evidence="1">Membrane</location>
        <topology evidence="1">Multi-pass membrane protein</topology>
    </subcellularLocation>
</comment>